<feature type="transmembrane region" description="Helical" evidence="1">
    <location>
        <begin position="373"/>
        <end position="395"/>
    </location>
</feature>
<protein>
    <submittedName>
        <fullName evidence="2">Short-chain dehydrogenase</fullName>
    </submittedName>
</protein>
<feature type="transmembrane region" description="Helical" evidence="1">
    <location>
        <begin position="101"/>
        <end position="119"/>
    </location>
</feature>
<evidence type="ECO:0000256" key="1">
    <source>
        <dbReference type="SAM" id="Phobius"/>
    </source>
</evidence>
<feature type="transmembrane region" description="Helical" evidence="1">
    <location>
        <begin position="33"/>
        <end position="52"/>
    </location>
</feature>
<dbReference type="RefSeq" id="WP_189769779.1">
    <property type="nucleotide sequence ID" value="NZ_BNCK01000004.1"/>
</dbReference>
<gene>
    <name evidence="2" type="primary">nnrS</name>
    <name evidence="2" type="ORF">GCM10017161_19260</name>
</gene>
<feature type="transmembrane region" description="Helical" evidence="1">
    <location>
        <begin position="224"/>
        <end position="243"/>
    </location>
</feature>
<reference evidence="2" key="2">
    <citation type="submission" date="2020-09" db="EMBL/GenBank/DDBJ databases">
        <authorList>
            <person name="Sun Q."/>
            <person name="Kim S."/>
        </authorList>
    </citation>
    <scope>NUCLEOTIDE SEQUENCE</scope>
    <source>
        <strain evidence="2">KCTC 42731</strain>
    </source>
</reference>
<dbReference type="EMBL" id="BNCK01000004">
    <property type="protein sequence ID" value="GHF91550.1"/>
    <property type="molecule type" value="Genomic_DNA"/>
</dbReference>
<keyword evidence="1" id="KW-0812">Transmembrane</keyword>
<feature type="transmembrane region" description="Helical" evidence="1">
    <location>
        <begin position="125"/>
        <end position="144"/>
    </location>
</feature>
<keyword evidence="1" id="KW-0472">Membrane</keyword>
<feature type="transmembrane region" description="Helical" evidence="1">
    <location>
        <begin position="72"/>
        <end position="89"/>
    </location>
</feature>
<sequence>MLTINEPQQSASQNKHQYVWQHPVFDLLFRSHFILASLASIISLTIWLSYMTHGLALSHGGLSPLVWHIHEMIFTFASTVAVGFILTAVQTWTGKSSIKGLKAFLLVVMWVFSHTLFWANTQMTVTIALVLKAFWWLAVIGFYAEIVISTNNRRNFIFIPLLTVMATLNLSIVILDLADSSSLALHLAKTMVLVFVVLITILGGRVIPFFTVNGAKTPPIPPISWLENLVFVLAIGSAILYFLNAWFNLNTVLSATLLISGACQLLRVSKWRSLNTFHVPLLWSLHLAYLFMAAGLIGMGLSFISVFNELPTTYGFHLITIGSIGFMILSMMSRVSLGHTGRMLKIPRIVVIAFILMIAATLTRVVLPALGMVTWGWTISALCWVIAFTIFLFYYTPILTKTRL</sequence>
<feature type="transmembrane region" description="Helical" evidence="1">
    <location>
        <begin position="349"/>
        <end position="367"/>
    </location>
</feature>
<feature type="transmembrane region" description="Helical" evidence="1">
    <location>
        <begin position="249"/>
        <end position="266"/>
    </location>
</feature>
<feature type="transmembrane region" description="Helical" evidence="1">
    <location>
        <begin position="190"/>
        <end position="212"/>
    </location>
</feature>
<dbReference type="Pfam" id="PF05940">
    <property type="entry name" value="NnrS"/>
    <property type="match status" value="1"/>
</dbReference>
<dbReference type="Proteomes" id="UP000623842">
    <property type="component" value="Unassembled WGS sequence"/>
</dbReference>
<keyword evidence="3" id="KW-1185">Reference proteome</keyword>
<dbReference type="InterPro" id="IPR010266">
    <property type="entry name" value="NnrS"/>
</dbReference>
<dbReference type="AlphaFoldDB" id="A0A919BHX8"/>
<feature type="transmembrane region" description="Helical" evidence="1">
    <location>
        <begin position="287"/>
        <end position="308"/>
    </location>
</feature>
<proteinExistence type="predicted"/>
<reference evidence="2" key="1">
    <citation type="journal article" date="2014" name="Int. J. Syst. Evol. Microbiol.">
        <title>Complete genome sequence of Corynebacterium casei LMG S-19264T (=DSM 44701T), isolated from a smear-ripened cheese.</title>
        <authorList>
            <consortium name="US DOE Joint Genome Institute (JGI-PGF)"/>
            <person name="Walter F."/>
            <person name="Albersmeier A."/>
            <person name="Kalinowski J."/>
            <person name="Ruckert C."/>
        </authorList>
    </citation>
    <scope>NUCLEOTIDE SEQUENCE</scope>
    <source>
        <strain evidence="2">KCTC 42731</strain>
    </source>
</reference>
<feature type="transmembrane region" description="Helical" evidence="1">
    <location>
        <begin position="314"/>
        <end position="337"/>
    </location>
</feature>
<evidence type="ECO:0000313" key="2">
    <source>
        <dbReference type="EMBL" id="GHF91550.1"/>
    </source>
</evidence>
<accession>A0A919BHX8</accession>
<feature type="transmembrane region" description="Helical" evidence="1">
    <location>
        <begin position="156"/>
        <end position="178"/>
    </location>
</feature>
<keyword evidence="1" id="KW-1133">Transmembrane helix</keyword>
<evidence type="ECO:0000313" key="3">
    <source>
        <dbReference type="Proteomes" id="UP000623842"/>
    </source>
</evidence>
<organism evidence="2 3">
    <name type="scientific">Thalassotalea marina</name>
    <dbReference type="NCBI Taxonomy" id="1673741"/>
    <lineage>
        <taxon>Bacteria</taxon>
        <taxon>Pseudomonadati</taxon>
        <taxon>Pseudomonadota</taxon>
        <taxon>Gammaproteobacteria</taxon>
        <taxon>Alteromonadales</taxon>
        <taxon>Colwelliaceae</taxon>
        <taxon>Thalassotalea</taxon>
    </lineage>
</organism>
<name>A0A919BHX8_9GAMM</name>
<comment type="caution">
    <text evidence="2">The sequence shown here is derived from an EMBL/GenBank/DDBJ whole genome shotgun (WGS) entry which is preliminary data.</text>
</comment>